<dbReference type="Gene3D" id="1.10.357.10">
    <property type="entry name" value="Tetracycline Repressor, domain 2"/>
    <property type="match status" value="1"/>
</dbReference>
<evidence type="ECO:0000313" key="4">
    <source>
        <dbReference type="EMBL" id="MBK5896916.1"/>
    </source>
</evidence>
<dbReference type="RefSeq" id="WP_208428444.1">
    <property type="nucleotide sequence ID" value="NZ_JAEPRJ010000001.1"/>
</dbReference>
<evidence type="ECO:0000256" key="1">
    <source>
        <dbReference type="ARBA" id="ARBA00023125"/>
    </source>
</evidence>
<dbReference type="PROSITE" id="PS50977">
    <property type="entry name" value="HTH_TETR_2"/>
    <property type="match status" value="1"/>
</dbReference>
<evidence type="ECO:0000256" key="2">
    <source>
        <dbReference type="PROSITE-ProRule" id="PRU00335"/>
    </source>
</evidence>
<gene>
    <name evidence="4" type="ORF">JJN12_03840</name>
</gene>
<comment type="caution">
    <text evidence="4">The sequence shown here is derived from an EMBL/GenBank/DDBJ whole genome shotgun (WGS) entry which is preliminary data.</text>
</comment>
<name>A0ABS1IYE8_9FIRM</name>
<evidence type="ECO:0000313" key="5">
    <source>
        <dbReference type="Proteomes" id="UP000604730"/>
    </source>
</evidence>
<proteinExistence type="predicted"/>
<keyword evidence="1 2" id="KW-0238">DNA-binding</keyword>
<dbReference type="InterPro" id="IPR009057">
    <property type="entry name" value="Homeodomain-like_sf"/>
</dbReference>
<accession>A0ABS1IYE8</accession>
<feature type="domain" description="HTH tetR-type" evidence="3">
    <location>
        <begin position="10"/>
        <end position="70"/>
    </location>
</feature>
<keyword evidence="5" id="KW-1185">Reference proteome</keyword>
<feature type="DNA-binding region" description="H-T-H motif" evidence="2">
    <location>
        <begin position="33"/>
        <end position="52"/>
    </location>
</feature>
<sequence>MTDTKRLTAAERKKEIMNSAAKVISERGLEKATMEEIIAGTTLSKGGVYHYYGSVNEIFKDIMRFGIEYRNNVIKEHLSECKKGEEMQFMARQLVDKIIDDNPYMPLYVEFLIAGKRNPELKTMMLDLQTETMESFKGVFENDSEWLFNPNIAQFITDYMNALILASNVLDARENFKKNRRYLEDMMVYLFEQGKENGNGSL</sequence>
<protein>
    <submittedName>
        <fullName evidence="4">TetR/AcrR family transcriptional regulator</fullName>
    </submittedName>
</protein>
<dbReference type="InterPro" id="IPR001647">
    <property type="entry name" value="HTH_TetR"/>
</dbReference>
<dbReference type="SUPFAM" id="SSF46689">
    <property type="entry name" value="Homeodomain-like"/>
    <property type="match status" value="1"/>
</dbReference>
<dbReference type="EMBL" id="JAEPRJ010000001">
    <property type="protein sequence ID" value="MBK5896916.1"/>
    <property type="molecule type" value="Genomic_DNA"/>
</dbReference>
<dbReference type="Proteomes" id="UP000604730">
    <property type="component" value="Unassembled WGS sequence"/>
</dbReference>
<evidence type="ECO:0000259" key="3">
    <source>
        <dbReference type="PROSITE" id="PS50977"/>
    </source>
</evidence>
<reference evidence="4 5" key="1">
    <citation type="submission" date="2021-01" db="EMBL/GenBank/DDBJ databases">
        <title>Isolation and description of Catonella massiliensis sp. nov., a novel Catonella species, isolated from a stable periodontitis subject.</title>
        <authorList>
            <person name="Antezack A."/>
            <person name="Boxberger M."/>
            <person name="La Scola B."/>
            <person name="Monnet-Corti V."/>
        </authorList>
    </citation>
    <scope>NUCLEOTIDE SEQUENCE [LARGE SCALE GENOMIC DNA]</scope>
    <source>
        <strain evidence="4 5">Marseille-Q4567</strain>
    </source>
</reference>
<dbReference type="Pfam" id="PF00440">
    <property type="entry name" value="TetR_N"/>
    <property type="match status" value="1"/>
</dbReference>
<organism evidence="4 5">
    <name type="scientific">Catonella massiliensis</name>
    <dbReference type="NCBI Taxonomy" id="2799636"/>
    <lineage>
        <taxon>Bacteria</taxon>
        <taxon>Bacillati</taxon>
        <taxon>Bacillota</taxon>
        <taxon>Clostridia</taxon>
        <taxon>Lachnospirales</taxon>
        <taxon>Lachnospiraceae</taxon>
        <taxon>Catonella</taxon>
    </lineage>
</organism>